<evidence type="ECO:0000313" key="3">
    <source>
        <dbReference type="Proteomes" id="UP000053342"/>
    </source>
</evidence>
<dbReference type="PANTHER" id="PTHR40132">
    <property type="entry name" value="PRE-MRNA-SPLICING FACTOR 38B"/>
    <property type="match status" value="1"/>
</dbReference>
<feature type="compositionally biased region" description="Basic and acidic residues" evidence="1">
    <location>
        <begin position="177"/>
        <end position="207"/>
    </location>
</feature>
<sequence>MSPAANCTNFRDTDKGGFNMSNATTKDYDDDEYVAKLLAEDARQSSIKYASQGMSALLPKKTSGGSGLKPNTRFLKTLVREADSHNAALKKREEFEARARLRAIKDDRRRSEADRRTRREHDRDERHRYREERPRREPERKRRRLSHSDYDDHEGKRTRHSRDSRDSRSSRKTRRSISPDRELSRTRDTGRRTRRDDGDHDEKDQSRHRSRQRRRQENHKSLRLSRSRSRSLDNSHDRKDDIVKKASHKTHRHRRQRSDSSTPSDPLRSMVGPIPLDHSSTTARTTTTKRGRGFTSGGQSSNIDAHFDSNYDPSLDVGADLLESDDEAADWDNALEALRDRRAWREKQVDRLREAGFDDDQIRRWESSTTSKSRLDDGGGGVGDPQNVTWSKKGEQREWDVGKKSAFDQSGCDDDDDDDDAVDDTSSKATEGNDRNQGRKRKGGRAVGEAWRGKDNGLLKQFRSALG</sequence>
<protein>
    <submittedName>
        <fullName evidence="2">Uncharacterized protein</fullName>
    </submittedName>
</protein>
<feature type="region of interest" description="Disordered" evidence="1">
    <location>
        <begin position="351"/>
        <end position="456"/>
    </location>
</feature>
<feature type="compositionally biased region" description="Basic residues" evidence="1">
    <location>
        <begin position="245"/>
        <end position="256"/>
    </location>
</feature>
<proteinExistence type="predicted"/>
<keyword evidence="3" id="KW-1185">Reference proteome</keyword>
<feature type="compositionally biased region" description="Basic and acidic residues" evidence="1">
    <location>
        <begin position="230"/>
        <end position="244"/>
    </location>
</feature>
<name>A0A0D2DNY2_9EURO</name>
<feature type="compositionally biased region" description="Basic and acidic residues" evidence="1">
    <location>
        <begin position="85"/>
        <end position="169"/>
    </location>
</feature>
<reference evidence="2 3" key="1">
    <citation type="submission" date="2015-01" db="EMBL/GenBank/DDBJ databases">
        <title>The Genome Sequence of Exophiala oligosperma CBS72588.</title>
        <authorList>
            <consortium name="The Broad Institute Genomics Platform"/>
            <person name="Cuomo C."/>
            <person name="de Hoog S."/>
            <person name="Gorbushina A."/>
            <person name="Stielow B."/>
            <person name="Teixiera M."/>
            <person name="Abouelleil A."/>
            <person name="Chapman S.B."/>
            <person name="Priest M."/>
            <person name="Young S.K."/>
            <person name="Wortman J."/>
            <person name="Nusbaum C."/>
            <person name="Birren B."/>
        </authorList>
    </citation>
    <scope>NUCLEOTIDE SEQUENCE [LARGE SCALE GENOMIC DNA]</scope>
    <source>
        <strain evidence="2 3">CBS 72588</strain>
    </source>
</reference>
<feature type="region of interest" description="Disordered" evidence="1">
    <location>
        <begin position="85"/>
        <end position="318"/>
    </location>
</feature>
<feature type="compositionally biased region" description="Polar residues" evidence="1">
    <location>
        <begin position="1"/>
        <end position="10"/>
    </location>
</feature>
<feature type="compositionally biased region" description="Basic and acidic residues" evidence="1">
    <location>
        <begin position="351"/>
        <end position="366"/>
    </location>
</feature>
<dbReference type="PANTHER" id="PTHR40132:SF1">
    <property type="entry name" value="PRE-MRNA-SPLICING FACTOR 38B"/>
    <property type="match status" value="1"/>
</dbReference>
<gene>
    <name evidence="2" type="ORF">PV06_02994</name>
</gene>
<dbReference type="VEuPathDB" id="FungiDB:PV06_02994"/>
<dbReference type="STRING" id="215243.A0A0D2DNY2"/>
<dbReference type="OrthoDB" id="2431475at2759"/>
<dbReference type="GeneID" id="27355068"/>
<dbReference type="RefSeq" id="XP_016264749.1">
    <property type="nucleotide sequence ID" value="XM_016403744.1"/>
</dbReference>
<feature type="compositionally biased region" description="Acidic residues" evidence="1">
    <location>
        <begin position="411"/>
        <end position="423"/>
    </location>
</feature>
<feature type="compositionally biased region" description="Basic residues" evidence="1">
    <location>
        <begin position="208"/>
        <end position="229"/>
    </location>
</feature>
<feature type="region of interest" description="Disordered" evidence="1">
    <location>
        <begin position="1"/>
        <end position="25"/>
    </location>
</feature>
<evidence type="ECO:0000256" key="1">
    <source>
        <dbReference type="SAM" id="MobiDB-lite"/>
    </source>
</evidence>
<dbReference type="AlphaFoldDB" id="A0A0D2DNY2"/>
<organism evidence="2 3">
    <name type="scientific">Exophiala oligosperma</name>
    <dbReference type="NCBI Taxonomy" id="215243"/>
    <lineage>
        <taxon>Eukaryota</taxon>
        <taxon>Fungi</taxon>
        <taxon>Dikarya</taxon>
        <taxon>Ascomycota</taxon>
        <taxon>Pezizomycotina</taxon>
        <taxon>Eurotiomycetes</taxon>
        <taxon>Chaetothyriomycetidae</taxon>
        <taxon>Chaetothyriales</taxon>
        <taxon>Herpotrichiellaceae</taxon>
        <taxon>Exophiala</taxon>
    </lineage>
</organism>
<accession>A0A0D2DNY2</accession>
<feature type="compositionally biased region" description="Basic and acidic residues" evidence="1">
    <location>
        <begin position="392"/>
        <end position="406"/>
    </location>
</feature>
<dbReference type="Proteomes" id="UP000053342">
    <property type="component" value="Unassembled WGS sequence"/>
</dbReference>
<evidence type="ECO:0000313" key="2">
    <source>
        <dbReference type="EMBL" id="KIW44533.1"/>
    </source>
</evidence>
<dbReference type="HOGENOM" id="CLU_038073_1_0_1"/>
<dbReference type="EMBL" id="KN847334">
    <property type="protein sequence ID" value="KIW44533.1"/>
    <property type="molecule type" value="Genomic_DNA"/>
</dbReference>